<evidence type="ECO:0000313" key="4">
    <source>
        <dbReference type="Proteomes" id="UP001429564"/>
    </source>
</evidence>
<feature type="region of interest" description="Disordered" evidence="1">
    <location>
        <begin position="157"/>
        <end position="177"/>
    </location>
</feature>
<dbReference type="SUPFAM" id="SSF47090">
    <property type="entry name" value="PGBD-like"/>
    <property type="match status" value="1"/>
</dbReference>
<dbReference type="InterPro" id="IPR002477">
    <property type="entry name" value="Peptidoglycan-bd-like"/>
</dbReference>
<name>A0ABX0WDX6_9RHOB</name>
<gene>
    <name evidence="3" type="ORF">DL239_15845</name>
</gene>
<feature type="domain" description="Peptidoglycan binding-like" evidence="2">
    <location>
        <begin position="54"/>
        <end position="105"/>
    </location>
</feature>
<dbReference type="InterPro" id="IPR036365">
    <property type="entry name" value="PGBD-like_sf"/>
</dbReference>
<proteinExistence type="predicted"/>
<feature type="compositionally biased region" description="Polar residues" evidence="1">
    <location>
        <begin position="258"/>
        <end position="282"/>
    </location>
</feature>
<sequence>MCLLLPAEPVLAQVDNILRGALTGVLNNTIQNEINKPQLATSANTTTSTREGNRQIQMALNHFGYSAGTADGILGPRSRAAIVQFQKSNDYSATGTLTNSQKSALLSNWRRPTSSAPPYGTDLVGTGQLILDNGSISTGRERPKTARTTTARTGITGDTILPVTGQPSQRTRARVGTTPRMTVRTGNTTVAPPVVVTSPIPGTATSGNRTSPSVTTKRLRNTATPTTTVVPRQNTATPNTTTRTRRITRGSPPSTTTVQPAGTQRTTSGSTARTSESTTTKLRCQARGARSSVCPASN</sequence>
<feature type="compositionally biased region" description="Polar residues" evidence="1">
    <location>
        <begin position="203"/>
        <end position="230"/>
    </location>
</feature>
<dbReference type="Pfam" id="PF01471">
    <property type="entry name" value="PG_binding_1"/>
    <property type="match status" value="1"/>
</dbReference>
<dbReference type="RefSeq" id="WP_369410580.1">
    <property type="nucleotide sequence ID" value="NZ_QHLQ01000017.1"/>
</dbReference>
<dbReference type="Proteomes" id="UP001429564">
    <property type="component" value="Unassembled WGS sequence"/>
</dbReference>
<dbReference type="Gene3D" id="1.10.101.10">
    <property type="entry name" value="PGBD-like superfamily/PGBD"/>
    <property type="match status" value="1"/>
</dbReference>
<evidence type="ECO:0000313" key="3">
    <source>
        <dbReference type="EMBL" id="NIZ62446.1"/>
    </source>
</evidence>
<protein>
    <recommendedName>
        <fullName evidence="2">Peptidoglycan binding-like domain-containing protein</fullName>
    </recommendedName>
</protein>
<evidence type="ECO:0000259" key="2">
    <source>
        <dbReference type="Pfam" id="PF01471"/>
    </source>
</evidence>
<reference evidence="3 4" key="1">
    <citation type="submission" date="2018-05" db="EMBL/GenBank/DDBJ databases">
        <authorList>
            <person name="Zhang Y.-J."/>
        </authorList>
    </citation>
    <scope>NUCLEOTIDE SEQUENCE [LARGE SCALE GENOMIC DNA]</scope>
    <source>
        <strain evidence="3 4">CY04</strain>
    </source>
</reference>
<accession>A0ABX0WDX6</accession>
<evidence type="ECO:0000256" key="1">
    <source>
        <dbReference type="SAM" id="MobiDB-lite"/>
    </source>
</evidence>
<feature type="compositionally biased region" description="Low complexity" evidence="1">
    <location>
        <begin position="191"/>
        <end position="201"/>
    </location>
</feature>
<dbReference type="InterPro" id="IPR036366">
    <property type="entry name" value="PGBDSf"/>
</dbReference>
<feature type="compositionally biased region" description="Low complexity" evidence="1">
    <location>
        <begin position="231"/>
        <end position="242"/>
    </location>
</feature>
<comment type="caution">
    <text evidence="3">The sequence shown here is derived from an EMBL/GenBank/DDBJ whole genome shotgun (WGS) entry which is preliminary data.</text>
</comment>
<organism evidence="3 4">
    <name type="scientific">Parasedimentitalea denitrificans</name>
    <dbReference type="NCBI Taxonomy" id="2211118"/>
    <lineage>
        <taxon>Bacteria</taxon>
        <taxon>Pseudomonadati</taxon>
        <taxon>Pseudomonadota</taxon>
        <taxon>Alphaproteobacteria</taxon>
        <taxon>Rhodobacterales</taxon>
        <taxon>Paracoccaceae</taxon>
        <taxon>Parasedimentitalea</taxon>
    </lineage>
</organism>
<feature type="region of interest" description="Disordered" evidence="1">
    <location>
        <begin position="191"/>
        <end position="298"/>
    </location>
</feature>
<dbReference type="EMBL" id="QHLQ01000017">
    <property type="protein sequence ID" value="NIZ62446.1"/>
    <property type="molecule type" value="Genomic_DNA"/>
</dbReference>
<keyword evidence="4" id="KW-1185">Reference proteome</keyword>